<dbReference type="InterPro" id="IPR020067">
    <property type="entry name" value="Frizzled_dom"/>
</dbReference>
<feature type="disulfide bond" evidence="15">
    <location>
        <begin position="112"/>
        <end position="136"/>
    </location>
</feature>
<keyword evidence="8 16" id="KW-1133">Transmembrane helix</keyword>
<feature type="transmembrane region" description="Helical" evidence="16">
    <location>
        <begin position="410"/>
        <end position="429"/>
    </location>
</feature>
<evidence type="ECO:0000256" key="14">
    <source>
        <dbReference type="ARBA" id="ARBA00023224"/>
    </source>
</evidence>
<comment type="similarity">
    <text evidence="2">Belongs to the G-protein coupled receptor Fz/Smo family.</text>
</comment>
<evidence type="ECO:0000256" key="12">
    <source>
        <dbReference type="ARBA" id="ARBA00023170"/>
    </source>
</evidence>
<dbReference type="GO" id="GO:0035567">
    <property type="term" value="P:non-canonical Wnt signaling pathway"/>
    <property type="evidence" value="ECO:0007669"/>
    <property type="project" value="TreeGrafter"/>
</dbReference>
<dbReference type="GO" id="GO:0017147">
    <property type="term" value="F:Wnt-protein binding"/>
    <property type="evidence" value="ECO:0007669"/>
    <property type="project" value="TreeGrafter"/>
</dbReference>
<dbReference type="PROSITE" id="PS51257">
    <property type="entry name" value="PROKAR_LIPOPROTEIN"/>
    <property type="match status" value="1"/>
</dbReference>
<dbReference type="PANTHER" id="PTHR11309:SF99">
    <property type="entry name" value="FRIZZLED-4"/>
    <property type="match status" value="1"/>
</dbReference>
<keyword evidence="11 15" id="KW-1015">Disulfide bond</keyword>
<evidence type="ECO:0000256" key="13">
    <source>
        <dbReference type="ARBA" id="ARBA00023180"/>
    </source>
</evidence>
<feature type="transmembrane region" description="Helical" evidence="16">
    <location>
        <begin position="628"/>
        <end position="648"/>
    </location>
</feature>
<name>A0A1B0GHY9_LUTLO</name>
<keyword evidence="10 16" id="KW-0472">Membrane</keyword>
<evidence type="ECO:0000256" key="11">
    <source>
        <dbReference type="ARBA" id="ARBA00023157"/>
    </source>
</evidence>
<sequence length="731" mass="81619">MVTHSTRMLMRSCLLVLLISLACAAHANPDISMRTCEPIRIELCRGIGYNETSMPNLVGHEVQTDVDFTLQTFSPLIQYGCSAQLHFFLCAAYVPMCTPKVPVPIGPCRGLCETTRARCLPVLQGFGFPWPSALECSRFPEENNHEHMCMEGPGEPSDGLPPPTSKIKSHVSNCQDLVKSHLYARLNRSGRCAPLCEADIMFDAQEKHLAEVWVTAWSVAALLTAIVATLCLIFTDTKWDKIFMPLVTCHLLVAVGWSVRWLAKRNPTACGYDPQLPGVSLLLTDGLSNAPCAGTFLLRYYFGMAAGADIMFDAQEKHLAEVWVTAWSVAALLTAIVATLCLIFTDTKWDKIFMPLVTCHLLVAVGWSVRWLAKRNPTACGYDPQLPGVSLLLTDGLSNAPCAGTFLLRYYFGMAAGVWWAILCFYWHLAVRRTPWGVPALQTVAVLVSRYVDADELWAILCFYWHLAVRRTRMENLTERPGQLKFRTDSYSSLTQLTAWGVPALQTVAVLVSRYVDADELLGACYVGNQSDRALRLLVAMPLCSGSVNLFVGYLMRRRKPEIPPLRPMPEHMDGMGRFLFVYCIPSGLLMIAVFYEFANRDLWLNVQPSMEPAAAIKAPMWPFMMKAFMELLLGVLASAWALGPRAVTMWKNRFGKKCKQTPQKFPAAQPIYPAASYQIVCPQNSMVSSMTGSLPRHPRKYPSHALRKHQRMYKTSVSQTRSLTGNETVF</sequence>
<dbReference type="EMBL" id="AJWK01010442">
    <property type="status" value="NOT_ANNOTATED_CDS"/>
    <property type="molecule type" value="Genomic_DNA"/>
</dbReference>
<keyword evidence="14" id="KW-0807">Transducer</keyword>
<dbReference type="EMBL" id="AJWK01010441">
    <property type="status" value="NOT_ANNOTATED_CDS"/>
    <property type="molecule type" value="Genomic_DNA"/>
</dbReference>
<protein>
    <recommendedName>
        <fullName evidence="3">Frizzled-4</fullName>
    </recommendedName>
</protein>
<evidence type="ECO:0000313" key="21">
    <source>
        <dbReference type="EnsemblMetazoa" id="LLOJ003257-PA"/>
    </source>
</evidence>
<evidence type="ECO:0000256" key="2">
    <source>
        <dbReference type="ARBA" id="ARBA00008077"/>
    </source>
</evidence>
<evidence type="ECO:0000256" key="7">
    <source>
        <dbReference type="ARBA" id="ARBA00022729"/>
    </source>
</evidence>
<dbReference type="GO" id="GO:0016020">
    <property type="term" value="C:membrane"/>
    <property type="evidence" value="ECO:0007669"/>
    <property type="project" value="UniProtKB-SubCell"/>
</dbReference>
<dbReference type="AlphaFoldDB" id="A0A1B0GHY9"/>
<dbReference type="VEuPathDB" id="VectorBase:LLOJ003257"/>
<organism evidence="21 22">
    <name type="scientific">Lutzomyia longipalpis</name>
    <name type="common">Sand fly</name>
    <dbReference type="NCBI Taxonomy" id="7200"/>
    <lineage>
        <taxon>Eukaryota</taxon>
        <taxon>Metazoa</taxon>
        <taxon>Ecdysozoa</taxon>
        <taxon>Arthropoda</taxon>
        <taxon>Hexapoda</taxon>
        <taxon>Insecta</taxon>
        <taxon>Pterygota</taxon>
        <taxon>Neoptera</taxon>
        <taxon>Endopterygota</taxon>
        <taxon>Diptera</taxon>
        <taxon>Nematocera</taxon>
        <taxon>Psychodoidea</taxon>
        <taxon>Psychodidae</taxon>
        <taxon>Lutzomyia</taxon>
        <taxon>Lutzomyia</taxon>
    </lineage>
</organism>
<evidence type="ECO:0000256" key="17">
    <source>
        <dbReference type="SAM" id="SignalP"/>
    </source>
</evidence>
<dbReference type="InterPro" id="IPR036790">
    <property type="entry name" value="Frizzled_dom_sf"/>
</dbReference>
<evidence type="ECO:0000256" key="15">
    <source>
        <dbReference type="PROSITE-ProRule" id="PRU00090"/>
    </source>
</evidence>
<evidence type="ECO:0000256" key="9">
    <source>
        <dbReference type="ARBA" id="ARBA00023040"/>
    </source>
</evidence>
<dbReference type="PANTHER" id="PTHR11309">
    <property type="entry name" value="FRIZZLED"/>
    <property type="match status" value="1"/>
</dbReference>
<dbReference type="GO" id="GO:0004930">
    <property type="term" value="F:G protein-coupled receptor activity"/>
    <property type="evidence" value="ECO:0007669"/>
    <property type="project" value="UniProtKB-KW"/>
</dbReference>
<dbReference type="PRINTS" id="PR00489">
    <property type="entry name" value="FRIZZLED"/>
</dbReference>
<reference evidence="21" key="3">
    <citation type="submission" date="2020-05" db="UniProtKB">
        <authorList>
            <consortium name="EnsemblMetazoa"/>
        </authorList>
    </citation>
    <scope>IDENTIFICATION</scope>
    <source>
        <strain evidence="21">Jacobina</strain>
    </source>
</reference>
<keyword evidence="5" id="KW-0879">Wnt signaling pathway</keyword>
<evidence type="ECO:0000256" key="8">
    <source>
        <dbReference type="ARBA" id="ARBA00022989"/>
    </source>
</evidence>
<feature type="transmembrane region" description="Helical" evidence="16">
    <location>
        <begin position="242"/>
        <end position="263"/>
    </location>
</feature>
<evidence type="ECO:0000256" key="1">
    <source>
        <dbReference type="ARBA" id="ARBA00004141"/>
    </source>
</evidence>
<dbReference type="InterPro" id="IPR017981">
    <property type="entry name" value="GPCR_2-like_7TM"/>
</dbReference>
<evidence type="ECO:0000256" key="4">
    <source>
        <dbReference type="ARBA" id="ARBA00022473"/>
    </source>
</evidence>
<evidence type="ECO:0000256" key="6">
    <source>
        <dbReference type="ARBA" id="ARBA00022692"/>
    </source>
</evidence>
<feature type="disulfide bond" evidence="15">
    <location>
        <begin position="81"/>
        <end position="119"/>
    </location>
</feature>
<dbReference type="SMART" id="SM00063">
    <property type="entry name" value="FRI"/>
    <property type="match status" value="1"/>
</dbReference>
<feature type="signal peptide" evidence="17">
    <location>
        <begin position="1"/>
        <end position="24"/>
    </location>
</feature>
<reference evidence="20" key="2">
    <citation type="journal article" date="2020" name="BMC">
        <title>Leishmania infection induces a limited differential gene expression in the sand fly midgut.</title>
        <authorList>
            <person name="Coutinho-Abreu I.V."/>
            <person name="Serafim T.D."/>
            <person name="Meneses C."/>
            <person name="Kamhawi S."/>
            <person name="Oliveira F."/>
            <person name="Valenzuela J.G."/>
        </authorList>
    </citation>
    <scope>NUCLEOTIDE SEQUENCE</scope>
    <source>
        <strain evidence="20">Jacobina</strain>
        <tissue evidence="20">Midgut</tissue>
    </source>
</reference>
<dbReference type="GO" id="GO:0060070">
    <property type="term" value="P:canonical Wnt signaling pathway"/>
    <property type="evidence" value="ECO:0007669"/>
    <property type="project" value="TreeGrafter"/>
</dbReference>
<keyword evidence="9" id="KW-0297">G-protein coupled receptor</keyword>
<dbReference type="EMBL" id="AJWK01010438">
    <property type="status" value="NOT_ANNOTATED_CDS"/>
    <property type="molecule type" value="Genomic_DNA"/>
</dbReference>
<feature type="disulfide bond" evidence="15">
    <location>
        <begin position="36"/>
        <end position="97"/>
    </location>
</feature>
<dbReference type="FunFam" id="1.10.2000.10:FF:000008">
    <property type="entry name" value="Frizzled receptor 4"/>
    <property type="match status" value="1"/>
</dbReference>
<dbReference type="SUPFAM" id="SSF63501">
    <property type="entry name" value="Frizzled cysteine-rich domain"/>
    <property type="match status" value="1"/>
</dbReference>
<feature type="disulfide bond" evidence="15">
    <location>
        <begin position="44"/>
        <end position="90"/>
    </location>
</feature>
<evidence type="ECO:0000256" key="5">
    <source>
        <dbReference type="ARBA" id="ARBA00022687"/>
    </source>
</evidence>
<evidence type="ECO:0000259" key="18">
    <source>
        <dbReference type="PROSITE" id="PS50038"/>
    </source>
</evidence>
<dbReference type="SMART" id="SM01330">
    <property type="entry name" value="Frizzled"/>
    <property type="match status" value="1"/>
</dbReference>
<dbReference type="GO" id="GO:0005615">
    <property type="term" value="C:extracellular space"/>
    <property type="evidence" value="ECO:0007669"/>
    <property type="project" value="TreeGrafter"/>
</dbReference>
<dbReference type="Gene3D" id="1.10.2000.10">
    <property type="entry name" value="Frizzled cysteine-rich domain"/>
    <property type="match status" value="1"/>
</dbReference>
<keyword evidence="12" id="KW-0675">Receptor</keyword>
<feature type="disulfide bond" evidence="15">
    <location>
        <begin position="108"/>
        <end position="149"/>
    </location>
</feature>
<dbReference type="EMBL" id="GITU01008495">
    <property type="protein sequence ID" value="MBC1177198.1"/>
    <property type="molecule type" value="Transcribed_RNA"/>
</dbReference>
<keyword evidence="4" id="KW-0217">Developmental protein</keyword>
<feature type="transmembrane region" description="Helical" evidence="16">
    <location>
        <begin position="322"/>
        <end position="345"/>
    </location>
</feature>
<dbReference type="InterPro" id="IPR041765">
    <property type="entry name" value="FZ4_CRD"/>
</dbReference>
<dbReference type="VEuPathDB" id="VectorBase:LLONM1_005710"/>
<dbReference type="InterPro" id="IPR000539">
    <property type="entry name" value="Frizzled/Smoothened_7TM"/>
</dbReference>
<feature type="transmembrane region" description="Helical" evidence="16">
    <location>
        <begin position="212"/>
        <end position="235"/>
    </location>
</feature>
<evidence type="ECO:0000313" key="20">
    <source>
        <dbReference type="EMBL" id="MBC1177198.1"/>
    </source>
</evidence>
<feature type="domain" description="G-protein coupled receptors family 2 profile 2" evidence="19">
    <location>
        <begin position="317"/>
        <end position="544"/>
    </location>
</feature>
<dbReference type="EMBL" id="AJWK01010440">
    <property type="status" value="NOT_ANNOTATED_CDS"/>
    <property type="molecule type" value="Genomic_DNA"/>
</dbReference>
<dbReference type="CDD" id="cd07448">
    <property type="entry name" value="CRD_FZ4"/>
    <property type="match status" value="1"/>
</dbReference>
<dbReference type="PROSITE" id="PS50261">
    <property type="entry name" value="G_PROTEIN_RECEP_F2_4"/>
    <property type="match status" value="1"/>
</dbReference>
<dbReference type="Proteomes" id="UP000092461">
    <property type="component" value="Unassembled WGS sequence"/>
</dbReference>
<keyword evidence="6 16" id="KW-0812">Transmembrane</keyword>
<keyword evidence="13" id="KW-0325">Glycoprotein</keyword>
<dbReference type="InterPro" id="IPR015526">
    <property type="entry name" value="Frizzled/SFRP"/>
</dbReference>
<dbReference type="EnsemblMetazoa" id="LLOJ003257-RA">
    <property type="protein sequence ID" value="LLOJ003257-PA"/>
    <property type="gene ID" value="LLOJ003257"/>
</dbReference>
<comment type="subcellular location">
    <subcellularLocation>
        <location evidence="1">Membrane</location>
        <topology evidence="1">Multi-pass membrane protein</topology>
    </subcellularLocation>
</comment>
<feature type="chain" id="PRO_5044555627" description="Frizzled-4" evidence="17">
    <location>
        <begin position="25"/>
        <end position="731"/>
    </location>
</feature>
<evidence type="ECO:0000256" key="16">
    <source>
        <dbReference type="SAM" id="Phobius"/>
    </source>
</evidence>
<dbReference type="EMBL" id="AJWK01010443">
    <property type="status" value="NOT_ANNOTATED_CDS"/>
    <property type="molecule type" value="Genomic_DNA"/>
</dbReference>
<accession>A0A1B0GHY9</accession>
<dbReference type="EMBL" id="AJWK01010439">
    <property type="status" value="NOT_ANNOTATED_CDS"/>
    <property type="molecule type" value="Genomic_DNA"/>
</dbReference>
<reference evidence="22" key="1">
    <citation type="submission" date="2012-05" db="EMBL/GenBank/DDBJ databases">
        <title>Whole Genome Assembly of Lutzomyia longipalpis.</title>
        <authorList>
            <person name="Richards S."/>
            <person name="Qu C."/>
            <person name="Dillon R."/>
            <person name="Worley K."/>
            <person name="Scherer S."/>
            <person name="Batterton M."/>
            <person name="Taylor A."/>
            <person name="Hawes A."/>
            <person name="Hernandez B."/>
            <person name="Kovar C."/>
            <person name="Mandapat C."/>
            <person name="Pham C."/>
            <person name="Qu C."/>
            <person name="Jing C."/>
            <person name="Bess C."/>
            <person name="Bandaranaike D."/>
            <person name="Ngo D."/>
            <person name="Ongeri F."/>
            <person name="Arias F."/>
            <person name="Lara F."/>
            <person name="Weissenberger G."/>
            <person name="Kamau G."/>
            <person name="Han H."/>
            <person name="Shen H."/>
            <person name="Dinh H."/>
            <person name="Khalil I."/>
            <person name="Jones J."/>
            <person name="Shafer J."/>
            <person name="Jayaseelan J."/>
            <person name="Quiroz J."/>
            <person name="Blankenburg K."/>
            <person name="Nguyen L."/>
            <person name="Jackson L."/>
            <person name="Francisco L."/>
            <person name="Tang L.-Y."/>
            <person name="Pu L.-L."/>
            <person name="Perales L."/>
            <person name="Lorensuhewa L."/>
            <person name="Munidasa M."/>
            <person name="Coyle M."/>
            <person name="Taylor M."/>
            <person name="Puazo M."/>
            <person name="Firestine M."/>
            <person name="Scheel M."/>
            <person name="Javaid M."/>
            <person name="Wang M."/>
            <person name="Li M."/>
            <person name="Tabassum N."/>
            <person name="Saada N."/>
            <person name="Osuji N."/>
            <person name="Aqrawi P."/>
            <person name="Fu Q."/>
            <person name="Thornton R."/>
            <person name="Raj R."/>
            <person name="Goodspeed R."/>
            <person name="Mata R."/>
            <person name="Najjar R."/>
            <person name="Gubbala S."/>
            <person name="Lee S."/>
            <person name="Denson S."/>
            <person name="Patil S."/>
            <person name="Macmil S."/>
            <person name="Qi S."/>
            <person name="Matskevitch T."/>
            <person name="Palculict T."/>
            <person name="Mathew T."/>
            <person name="Vee V."/>
            <person name="Velamala V."/>
            <person name="Korchina V."/>
            <person name="Cai W."/>
            <person name="Liu W."/>
            <person name="Dai W."/>
            <person name="Zou X."/>
            <person name="Zhu Y."/>
            <person name="Zhang Y."/>
            <person name="Wu Y.-Q."/>
            <person name="Xin Y."/>
            <person name="Nazarath L."/>
            <person name="Kovar C."/>
            <person name="Han Y."/>
            <person name="Muzny D."/>
            <person name="Gibbs R."/>
        </authorList>
    </citation>
    <scope>NUCLEOTIDE SEQUENCE [LARGE SCALE GENOMIC DNA]</scope>
    <source>
        <strain evidence="22">Jacobina</strain>
    </source>
</reference>
<evidence type="ECO:0000256" key="10">
    <source>
        <dbReference type="ARBA" id="ARBA00023136"/>
    </source>
</evidence>
<evidence type="ECO:0000313" key="22">
    <source>
        <dbReference type="Proteomes" id="UP000092461"/>
    </source>
</evidence>
<feature type="transmembrane region" description="Helical" evidence="16">
    <location>
        <begin position="536"/>
        <end position="556"/>
    </location>
</feature>
<dbReference type="Gene3D" id="1.20.1070.10">
    <property type="entry name" value="Rhodopsin 7-helix transmembrane proteins"/>
    <property type="match status" value="3"/>
</dbReference>
<keyword evidence="22" id="KW-1185">Reference proteome</keyword>
<dbReference type="PROSITE" id="PS50038">
    <property type="entry name" value="FZ"/>
    <property type="match status" value="1"/>
</dbReference>
<feature type="transmembrane region" description="Helical" evidence="16">
    <location>
        <begin position="577"/>
        <end position="596"/>
    </location>
</feature>
<evidence type="ECO:0000256" key="3">
    <source>
        <dbReference type="ARBA" id="ARBA00018149"/>
    </source>
</evidence>
<dbReference type="EMBL" id="AJWK01010444">
    <property type="status" value="NOT_ANNOTATED_CDS"/>
    <property type="molecule type" value="Genomic_DNA"/>
</dbReference>
<keyword evidence="7 17" id="KW-0732">Signal</keyword>
<evidence type="ECO:0000259" key="19">
    <source>
        <dbReference type="PROSITE" id="PS50261"/>
    </source>
</evidence>
<dbReference type="Pfam" id="PF01392">
    <property type="entry name" value="Fz"/>
    <property type="match status" value="1"/>
</dbReference>
<feature type="domain" description="FZ" evidence="18">
    <location>
        <begin position="31"/>
        <end position="152"/>
    </location>
</feature>
<proteinExistence type="inferred from homology"/>
<dbReference type="Pfam" id="PF01534">
    <property type="entry name" value="Frizzled"/>
    <property type="match status" value="2"/>
</dbReference>